<gene>
    <name evidence="3" type="ORF">ERS137939_00087</name>
</gene>
<name>A0A9P1PSR5_YEREN</name>
<reference evidence="3 4" key="1">
    <citation type="submission" date="2015-03" db="EMBL/GenBank/DDBJ databases">
        <authorList>
            <consortium name="Pathogen Informatics"/>
            <person name="Murphy D."/>
        </authorList>
    </citation>
    <scope>NUCLEOTIDE SEQUENCE [LARGE SCALE GENOMIC DNA]</scope>
    <source>
        <strain evidence="3 4">IP27818</strain>
    </source>
</reference>
<dbReference type="AlphaFoldDB" id="A0A9P1PSR5"/>
<proteinExistence type="predicted"/>
<feature type="chain" id="PRO_5040231537" description="Lipoprotein" evidence="2">
    <location>
        <begin position="23"/>
        <end position="164"/>
    </location>
</feature>
<dbReference type="EMBL" id="CPZF01000001">
    <property type="protein sequence ID" value="CNE87698.1"/>
    <property type="molecule type" value="Genomic_DNA"/>
</dbReference>
<evidence type="ECO:0008006" key="5">
    <source>
        <dbReference type="Google" id="ProtNLM"/>
    </source>
</evidence>
<evidence type="ECO:0000313" key="4">
    <source>
        <dbReference type="Proteomes" id="UP000041356"/>
    </source>
</evidence>
<accession>A0A9P1PSR5</accession>
<protein>
    <recommendedName>
        <fullName evidence="5">Lipoprotein</fullName>
    </recommendedName>
</protein>
<dbReference type="Proteomes" id="UP000041356">
    <property type="component" value="Unassembled WGS sequence"/>
</dbReference>
<feature type="compositionally biased region" description="Basic and acidic residues" evidence="1">
    <location>
        <begin position="74"/>
        <end position="90"/>
    </location>
</feature>
<feature type="signal peptide" evidence="2">
    <location>
        <begin position="1"/>
        <end position="22"/>
    </location>
</feature>
<dbReference type="PROSITE" id="PS51257">
    <property type="entry name" value="PROKAR_LIPOPROTEIN"/>
    <property type="match status" value="1"/>
</dbReference>
<sequence length="164" mass="18296">MGPFMRKYVLLASLLLTGCATSPQDCDLHAQDPSFITKLSCTTSGGYRQKVDAQERQVLQSQRDNKIAQQDLADTQKREQASSQKLADEQARLTAAQSELAQTLKKLQSSKVNNKQRQQEIKQLQELQRQSQKANSANEIAAIEKKIAEAQKRVAILEQANALN</sequence>
<comment type="caution">
    <text evidence="3">The sequence shown here is derived from an EMBL/GenBank/DDBJ whole genome shotgun (WGS) entry which is preliminary data.</text>
</comment>
<evidence type="ECO:0000313" key="3">
    <source>
        <dbReference type="EMBL" id="CNE87698.1"/>
    </source>
</evidence>
<evidence type="ECO:0000256" key="2">
    <source>
        <dbReference type="SAM" id="SignalP"/>
    </source>
</evidence>
<organism evidence="3 4">
    <name type="scientific">Yersinia enterocolitica</name>
    <dbReference type="NCBI Taxonomy" id="630"/>
    <lineage>
        <taxon>Bacteria</taxon>
        <taxon>Pseudomonadati</taxon>
        <taxon>Pseudomonadota</taxon>
        <taxon>Gammaproteobacteria</taxon>
        <taxon>Enterobacterales</taxon>
        <taxon>Yersiniaceae</taxon>
        <taxon>Yersinia</taxon>
    </lineage>
</organism>
<feature type="region of interest" description="Disordered" evidence="1">
    <location>
        <begin position="70"/>
        <end position="90"/>
    </location>
</feature>
<evidence type="ECO:0000256" key="1">
    <source>
        <dbReference type="SAM" id="MobiDB-lite"/>
    </source>
</evidence>
<keyword evidence="2" id="KW-0732">Signal</keyword>